<evidence type="ECO:0000313" key="2">
    <source>
        <dbReference type="EMBL" id="TDH07338.1"/>
    </source>
</evidence>
<reference evidence="2 3" key="1">
    <citation type="submission" date="2019-01" db="EMBL/GenBank/DDBJ databases">
        <title>A chromosome-scale genome assembly of the yellow perch, Perca flavescens.</title>
        <authorList>
            <person name="Feron R."/>
            <person name="Morvezen R."/>
            <person name="Bestin A."/>
            <person name="Haffray P."/>
            <person name="Klopp C."/>
            <person name="Zahm M."/>
            <person name="Cabau C."/>
            <person name="Roques C."/>
            <person name="Donnadieu C."/>
            <person name="Bouchez O."/>
            <person name="Christie M."/>
            <person name="Larson W."/>
            <person name="Guiguen Y."/>
        </authorList>
    </citation>
    <scope>NUCLEOTIDE SEQUENCE [LARGE SCALE GENOMIC DNA]</scope>
    <source>
        <strain evidence="2">YP-PL-M2</strain>
        <tissue evidence="2">Blood</tissue>
    </source>
</reference>
<evidence type="ECO:0000313" key="3">
    <source>
        <dbReference type="Proteomes" id="UP000295070"/>
    </source>
</evidence>
<accession>A0A484CWL1</accession>
<organism evidence="2 3">
    <name type="scientific">Perca flavescens</name>
    <name type="common">American yellow perch</name>
    <name type="synonym">Morone flavescens</name>
    <dbReference type="NCBI Taxonomy" id="8167"/>
    <lineage>
        <taxon>Eukaryota</taxon>
        <taxon>Metazoa</taxon>
        <taxon>Chordata</taxon>
        <taxon>Craniata</taxon>
        <taxon>Vertebrata</taxon>
        <taxon>Euteleostomi</taxon>
        <taxon>Actinopterygii</taxon>
        <taxon>Neopterygii</taxon>
        <taxon>Teleostei</taxon>
        <taxon>Neoteleostei</taxon>
        <taxon>Acanthomorphata</taxon>
        <taxon>Eupercaria</taxon>
        <taxon>Perciformes</taxon>
        <taxon>Percoidei</taxon>
        <taxon>Percidae</taxon>
        <taxon>Percinae</taxon>
        <taxon>Perca</taxon>
    </lineage>
</organism>
<dbReference type="AlphaFoldDB" id="A0A484CWL1"/>
<evidence type="ECO:0000256" key="1">
    <source>
        <dbReference type="SAM" id="MobiDB-lite"/>
    </source>
</evidence>
<protein>
    <submittedName>
        <fullName evidence="2">Uncharacterized protein</fullName>
    </submittedName>
</protein>
<gene>
    <name evidence="2" type="ORF">EPR50_G00104870</name>
</gene>
<sequence length="67" mass="7582">MNRENPDNPFAIGRGWDVPRGFCFLHCEPISIRLAASPLQQISTSVGTEHNKTERARERGEIDVHHS</sequence>
<dbReference type="Proteomes" id="UP000295070">
    <property type="component" value="Chromosome 10"/>
</dbReference>
<feature type="compositionally biased region" description="Basic and acidic residues" evidence="1">
    <location>
        <begin position="49"/>
        <end position="67"/>
    </location>
</feature>
<keyword evidence="3" id="KW-1185">Reference proteome</keyword>
<feature type="region of interest" description="Disordered" evidence="1">
    <location>
        <begin position="40"/>
        <end position="67"/>
    </location>
</feature>
<proteinExistence type="predicted"/>
<comment type="caution">
    <text evidence="2">The sequence shown here is derived from an EMBL/GenBank/DDBJ whole genome shotgun (WGS) entry which is preliminary data.</text>
</comment>
<dbReference type="EMBL" id="SCKG01000010">
    <property type="protein sequence ID" value="TDH07338.1"/>
    <property type="molecule type" value="Genomic_DNA"/>
</dbReference>
<name>A0A484CWL1_PERFV</name>